<dbReference type="SUPFAM" id="SSF57667">
    <property type="entry name" value="beta-beta-alpha zinc fingers"/>
    <property type="match status" value="1"/>
</dbReference>
<dbReference type="Pfam" id="PF00096">
    <property type="entry name" value="zf-C2H2"/>
    <property type="match status" value="2"/>
</dbReference>
<dbReference type="PROSITE" id="PS50157">
    <property type="entry name" value="ZINC_FINGER_C2H2_2"/>
    <property type="match status" value="2"/>
</dbReference>
<feature type="compositionally biased region" description="Basic and acidic residues" evidence="8">
    <location>
        <begin position="25"/>
        <end position="35"/>
    </location>
</feature>
<evidence type="ECO:0000256" key="2">
    <source>
        <dbReference type="ARBA" id="ARBA00022723"/>
    </source>
</evidence>
<feature type="domain" description="C2H2-type" evidence="9">
    <location>
        <begin position="37"/>
        <end position="59"/>
    </location>
</feature>
<evidence type="ECO:0000313" key="10">
    <source>
        <dbReference type="EMBL" id="KAL3422888.1"/>
    </source>
</evidence>
<evidence type="ECO:0000256" key="5">
    <source>
        <dbReference type="ARBA" id="ARBA00022833"/>
    </source>
</evidence>
<evidence type="ECO:0000259" key="9">
    <source>
        <dbReference type="PROSITE" id="PS50157"/>
    </source>
</evidence>
<keyword evidence="11" id="KW-1185">Reference proteome</keyword>
<feature type="compositionally biased region" description="Polar residues" evidence="8">
    <location>
        <begin position="103"/>
        <end position="120"/>
    </location>
</feature>
<evidence type="ECO:0000256" key="7">
    <source>
        <dbReference type="PROSITE-ProRule" id="PRU00042"/>
    </source>
</evidence>
<dbReference type="PROSITE" id="PS00028">
    <property type="entry name" value="ZINC_FINGER_C2H2_1"/>
    <property type="match status" value="1"/>
</dbReference>
<feature type="compositionally biased region" description="Polar residues" evidence="8">
    <location>
        <begin position="168"/>
        <end position="189"/>
    </location>
</feature>
<dbReference type="Gene3D" id="3.30.160.60">
    <property type="entry name" value="Classic Zinc Finger"/>
    <property type="match status" value="2"/>
</dbReference>
<comment type="caution">
    <text evidence="10">The sequence shown here is derived from an EMBL/GenBank/DDBJ whole genome shotgun (WGS) entry which is preliminary data.</text>
</comment>
<evidence type="ECO:0000256" key="6">
    <source>
        <dbReference type="ARBA" id="ARBA00023242"/>
    </source>
</evidence>
<organism evidence="10 11">
    <name type="scientific">Phlyctema vagabunda</name>
    <dbReference type="NCBI Taxonomy" id="108571"/>
    <lineage>
        <taxon>Eukaryota</taxon>
        <taxon>Fungi</taxon>
        <taxon>Dikarya</taxon>
        <taxon>Ascomycota</taxon>
        <taxon>Pezizomycotina</taxon>
        <taxon>Leotiomycetes</taxon>
        <taxon>Helotiales</taxon>
        <taxon>Dermateaceae</taxon>
        <taxon>Phlyctema</taxon>
    </lineage>
</organism>
<evidence type="ECO:0000256" key="1">
    <source>
        <dbReference type="ARBA" id="ARBA00004123"/>
    </source>
</evidence>
<evidence type="ECO:0000256" key="3">
    <source>
        <dbReference type="ARBA" id="ARBA00022737"/>
    </source>
</evidence>
<proteinExistence type="predicted"/>
<protein>
    <submittedName>
        <fullName evidence="10">C2H2 type zinc finger domain protein</fullName>
    </submittedName>
</protein>
<keyword evidence="2" id="KW-0479">Metal-binding</keyword>
<dbReference type="SMART" id="SM00355">
    <property type="entry name" value="ZnF_C2H2"/>
    <property type="match status" value="2"/>
</dbReference>
<reference evidence="10 11" key="1">
    <citation type="submission" date="2024-06" db="EMBL/GenBank/DDBJ databases">
        <title>Complete genome of Phlyctema vagabunda strain 19-DSS-EL-015.</title>
        <authorList>
            <person name="Fiorenzani C."/>
        </authorList>
    </citation>
    <scope>NUCLEOTIDE SEQUENCE [LARGE SCALE GENOMIC DNA]</scope>
    <source>
        <strain evidence="10 11">19-DSS-EL-015</strain>
    </source>
</reference>
<dbReference type="EMBL" id="JBFCZG010000004">
    <property type="protein sequence ID" value="KAL3422888.1"/>
    <property type="molecule type" value="Genomic_DNA"/>
</dbReference>
<keyword evidence="5" id="KW-0862">Zinc</keyword>
<dbReference type="InterPro" id="IPR007219">
    <property type="entry name" value="XnlR_reg_dom"/>
</dbReference>
<gene>
    <name evidence="10" type="ORF">PVAG01_04635</name>
</gene>
<dbReference type="InterPro" id="IPR051059">
    <property type="entry name" value="VerF-like"/>
</dbReference>
<accession>A0ABR4PI22</accession>
<feature type="region of interest" description="Disordered" evidence="8">
    <location>
        <begin position="1"/>
        <end position="35"/>
    </location>
</feature>
<dbReference type="InterPro" id="IPR013087">
    <property type="entry name" value="Znf_C2H2_type"/>
</dbReference>
<evidence type="ECO:0000256" key="8">
    <source>
        <dbReference type="SAM" id="MobiDB-lite"/>
    </source>
</evidence>
<evidence type="ECO:0000256" key="4">
    <source>
        <dbReference type="ARBA" id="ARBA00022771"/>
    </source>
</evidence>
<comment type="subcellular location">
    <subcellularLocation>
        <location evidence="1">Nucleus</location>
    </subcellularLocation>
</comment>
<dbReference type="InterPro" id="IPR036236">
    <property type="entry name" value="Znf_C2H2_sf"/>
</dbReference>
<keyword evidence="4 7" id="KW-0863">Zinc-finger</keyword>
<feature type="region of interest" description="Disordered" evidence="8">
    <location>
        <begin position="93"/>
        <end position="189"/>
    </location>
</feature>
<dbReference type="PANTHER" id="PTHR40626:SF35">
    <property type="entry name" value="FINGER DOMAIN PROTEIN, PUTATIVE-RELATED"/>
    <property type="match status" value="1"/>
</dbReference>
<evidence type="ECO:0000313" key="11">
    <source>
        <dbReference type="Proteomes" id="UP001629113"/>
    </source>
</evidence>
<dbReference type="Proteomes" id="UP001629113">
    <property type="component" value="Unassembled WGS sequence"/>
</dbReference>
<name>A0ABR4PI22_9HELO</name>
<dbReference type="PANTHER" id="PTHR40626">
    <property type="entry name" value="MIP31509P"/>
    <property type="match status" value="1"/>
</dbReference>
<dbReference type="Pfam" id="PF04082">
    <property type="entry name" value="Fungal_trans"/>
    <property type="match status" value="1"/>
</dbReference>
<dbReference type="CDD" id="cd12148">
    <property type="entry name" value="fungal_TF_MHR"/>
    <property type="match status" value="1"/>
</dbReference>
<keyword evidence="6" id="KW-0539">Nucleus</keyword>
<sequence>MDHGTSAAGSSNSRGLTIGRQRKQPKADGDASDVKRFQCPRCPKSFSRIENLTRHQANHDDVGKFVCTICRKRFTRSDLLNRHRKIHGSVVQSVQVKDEHVTDTQTASPGGRSQPSQPRGFNNLVHQDDGAGFPQSTGAHYPQVAPAQGGTYPPIMNRDEFQHHSRPTYGSPTPNYTTNMSNSPLTHNQQGQGLASLMEAALGPPENPAPYDPYALPPTETAIDPSLWDGFLMFGDAPSTYMGAYDADISWTLNFQSEGSPSYFDMDMLNPIEFDENPYQNAHSAYGQPTQLGTVNNDADDEDTNDWPDKACGPPSPTRHLPLPHRPLLPVSWQPVIEESRMSGIPMKTSALQKRSIQYVDDTIRTAILNALNVPAKNEFSQPGINDTTLTFPPAEALDYFLRLYIHHVHLRFPIIHIPTFDLYNVPPLLLASMMFLGSSHSKSDCGRFSRVFFEYATGSFADQQRRDSRHMRNIDNILTLFLLCLGGAWSGSKQLYEFAEGGRGNLITACRRGRLLDCRPTIRNQHGRVELNWMNWIENEKRKRLGLSIYIFDCQYPALFNCQPYVSKAETTNCAFPCPEEYYEAATAETWKILLGPADMPPSSYHLHALNCVLLHKWVKPTPPLVNVGEFGNIVLLYAIHTHIFEWRTSISMLNPTGLMGLGTKAQPIGEGLRERRKWLVDALDSWSECYQTQHTSIAASLLHRLGYISLDVSLSDMHLVGGRSASPEDGNFAEENLKYWANSEIATSTMTHVHYMLDICYQAIERGAAATSSYEIASCLFTGGMICWAYAKLKIGTSRDHYLLAVRKASQALHDMGCWRMCAMFGRILSGLEIPKEK</sequence>
<keyword evidence="3" id="KW-0677">Repeat</keyword>
<feature type="domain" description="C2H2-type" evidence="9">
    <location>
        <begin position="65"/>
        <end position="87"/>
    </location>
</feature>